<proteinExistence type="predicted"/>
<dbReference type="RefSeq" id="WP_157102691.1">
    <property type="nucleotide sequence ID" value="NZ_JAAXOP010000002.1"/>
</dbReference>
<name>A0A846XUE4_9NOCA</name>
<sequence>MSDREIPQWHAVPRPRTVDRSSKVVQLPKRPRRVEDEADPQPRKTWRSERGNVYDPPPTRPVMRSELQAETGAWQAEPTAWQSDVSAAACRPERDGSVVDLDELRRKRADHTPGAGMRRAVKPRRISATMNDRPGDDDRDTDALPTDGHIGRHRK</sequence>
<organism evidence="2 3">
    <name type="scientific">Nocardia vermiculata</name>
    <dbReference type="NCBI Taxonomy" id="257274"/>
    <lineage>
        <taxon>Bacteria</taxon>
        <taxon>Bacillati</taxon>
        <taxon>Actinomycetota</taxon>
        <taxon>Actinomycetes</taxon>
        <taxon>Mycobacteriales</taxon>
        <taxon>Nocardiaceae</taxon>
        <taxon>Nocardia</taxon>
    </lineage>
</organism>
<dbReference type="Proteomes" id="UP000565711">
    <property type="component" value="Unassembled WGS sequence"/>
</dbReference>
<evidence type="ECO:0000313" key="2">
    <source>
        <dbReference type="EMBL" id="NKY49642.1"/>
    </source>
</evidence>
<dbReference type="EMBL" id="JAAXOP010000002">
    <property type="protein sequence ID" value="NKY49642.1"/>
    <property type="molecule type" value="Genomic_DNA"/>
</dbReference>
<comment type="caution">
    <text evidence="2">The sequence shown here is derived from an EMBL/GenBank/DDBJ whole genome shotgun (WGS) entry which is preliminary data.</text>
</comment>
<feature type="region of interest" description="Disordered" evidence="1">
    <location>
        <begin position="1"/>
        <end position="155"/>
    </location>
</feature>
<reference evidence="2 3" key="1">
    <citation type="submission" date="2020-04" db="EMBL/GenBank/DDBJ databases">
        <title>MicrobeNet Type strains.</title>
        <authorList>
            <person name="Nicholson A.C."/>
        </authorList>
    </citation>
    <scope>NUCLEOTIDE SEQUENCE [LARGE SCALE GENOMIC DNA]</scope>
    <source>
        <strain evidence="2 3">JCM 12354</strain>
    </source>
</reference>
<evidence type="ECO:0000256" key="1">
    <source>
        <dbReference type="SAM" id="MobiDB-lite"/>
    </source>
</evidence>
<accession>A0A846XUE4</accession>
<feature type="compositionally biased region" description="Basic and acidic residues" evidence="1">
    <location>
        <begin position="40"/>
        <end position="52"/>
    </location>
</feature>
<keyword evidence="3" id="KW-1185">Reference proteome</keyword>
<protein>
    <submittedName>
        <fullName evidence="2">Uncharacterized protein</fullName>
    </submittedName>
</protein>
<gene>
    <name evidence="2" type="ORF">HGA08_05365</name>
</gene>
<evidence type="ECO:0000313" key="3">
    <source>
        <dbReference type="Proteomes" id="UP000565711"/>
    </source>
</evidence>
<dbReference type="AlphaFoldDB" id="A0A846XUE4"/>
<feature type="compositionally biased region" description="Basic and acidic residues" evidence="1">
    <location>
        <begin position="91"/>
        <end position="105"/>
    </location>
</feature>